<dbReference type="VEuPathDB" id="PlasmoDB:PGSY75_API01300"/>
<dbReference type="Pfam" id="PF00573">
    <property type="entry name" value="Ribosomal_L4"/>
    <property type="match status" value="1"/>
</dbReference>
<dbReference type="GeneID" id="29779064"/>
<evidence type="ECO:0000256" key="1">
    <source>
        <dbReference type="ARBA" id="ARBA00010528"/>
    </source>
</evidence>
<evidence type="ECO:0000256" key="5">
    <source>
        <dbReference type="SAM" id="Phobius"/>
    </source>
</evidence>
<dbReference type="SUPFAM" id="SSF52166">
    <property type="entry name" value="Ribosomal protein L4"/>
    <property type="match status" value="1"/>
</dbReference>
<organism evidence="6 7">
    <name type="scientific">Plasmodium gaboni</name>
    <dbReference type="NCBI Taxonomy" id="647221"/>
    <lineage>
        <taxon>Eukaryota</taxon>
        <taxon>Sar</taxon>
        <taxon>Alveolata</taxon>
        <taxon>Apicomplexa</taxon>
        <taxon>Aconoidasida</taxon>
        <taxon>Haemosporida</taxon>
        <taxon>Plasmodiidae</taxon>
        <taxon>Plasmodium</taxon>
        <taxon>Plasmodium (Laverania)</taxon>
    </lineage>
</organism>
<sequence length="191" mass="23237">MNIIILNNKTLNNIIFKYKYNFFIKLYFNNYIKICKLIIYIIKYLYIYNIYMYKHTKNRSKVYFSKKKIRVQKGLGKSRLKNFTSPICKQGACNFGPFYKENKIVNKINYKLIFIYLLINKRSNILIIKLENIINLLNIYYNNKNYCILKLLYLKGIININKYILINLNNKLFSKNIFINMIIYNYLIFLI</sequence>
<dbReference type="GO" id="GO:1990904">
    <property type="term" value="C:ribonucleoprotein complex"/>
    <property type="evidence" value="ECO:0007669"/>
    <property type="project" value="UniProtKB-KW"/>
</dbReference>
<evidence type="ECO:0000313" key="7">
    <source>
        <dbReference type="Proteomes" id="UP000076004"/>
    </source>
</evidence>
<feature type="transmembrane region" description="Helical" evidence="5">
    <location>
        <begin position="31"/>
        <end position="51"/>
    </location>
</feature>
<proteinExistence type="inferred from homology"/>
<keyword evidence="5" id="KW-0812">Transmembrane</keyword>
<dbReference type="InterPro" id="IPR002136">
    <property type="entry name" value="Ribosomal_uL4"/>
</dbReference>
<dbReference type="GO" id="GO:0003735">
    <property type="term" value="F:structural constituent of ribosome"/>
    <property type="evidence" value="ECO:0007669"/>
    <property type="project" value="InterPro"/>
</dbReference>
<dbReference type="RefSeq" id="XP_018643968.1">
    <property type="nucleotide sequence ID" value="NW_017385168.1"/>
</dbReference>
<dbReference type="Gene3D" id="3.40.1370.10">
    <property type="match status" value="1"/>
</dbReference>
<dbReference type="Proteomes" id="UP000076004">
    <property type="component" value="Apicoplast Pltd"/>
</dbReference>
<evidence type="ECO:0000313" key="6">
    <source>
        <dbReference type="EMBL" id="KYO03774.1"/>
    </source>
</evidence>
<evidence type="ECO:0000256" key="4">
    <source>
        <dbReference type="ARBA" id="ARBA00040565"/>
    </source>
</evidence>
<evidence type="ECO:0000256" key="2">
    <source>
        <dbReference type="ARBA" id="ARBA00022980"/>
    </source>
</evidence>
<dbReference type="GO" id="GO:0005840">
    <property type="term" value="C:ribosome"/>
    <property type="evidence" value="ECO:0007669"/>
    <property type="project" value="UniProtKB-KW"/>
</dbReference>
<dbReference type="InterPro" id="IPR023574">
    <property type="entry name" value="Ribosomal_uL4_dom_sf"/>
</dbReference>
<dbReference type="PANTHER" id="PTHR10746">
    <property type="entry name" value="50S RIBOSOMAL PROTEIN L4"/>
    <property type="match status" value="1"/>
</dbReference>
<comment type="similarity">
    <text evidence="1">Belongs to the universal ribosomal protein uL4 family.</text>
</comment>
<reference evidence="6 7" key="1">
    <citation type="journal article" date="2016" name="Nat. Commun.">
        <title>Genomes of cryptic chimpanzee Plasmodium species reveal key evolutionary events leading to human malaria.</title>
        <authorList>
            <person name="Sundararaman S.A."/>
            <person name="Plenderleith L.J."/>
            <person name="Liu W."/>
            <person name="Loy D.E."/>
            <person name="Learn G.H."/>
            <person name="Li Y."/>
            <person name="Shaw K.S."/>
            <person name="Ayouba A."/>
            <person name="Peeters M."/>
            <person name="Speede S."/>
            <person name="Shaw G.M."/>
            <person name="Bushman F.D."/>
            <person name="Brisson D."/>
            <person name="Rayner J.C."/>
            <person name="Sharp P.M."/>
            <person name="Hahn B.H."/>
        </authorList>
    </citation>
    <scope>NUCLEOTIDE SEQUENCE [LARGE SCALE GENOMIC DNA]</scope>
    <source>
        <strain evidence="6 7">SY75</strain>
    </source>
</reference>
<dbReference type="GO" id="GO:0006412">
    <property type="term" value="P:translation"/>
    <property type="evidence" value="ECO:0007669"/>
    <property type="project" value="InterPro"/>
</dbReference>
<keyword evidence="2 6" id="KW-0689">Ribosomal protein</keyword>
<name>A0A151LX57_9APIC</name>
<keyword evidence="3" id="KW-0687">Ribonucleoprotein</keyword>
<evidence type="ECO:0000256" key="3">
    <source>
        <dbReference type="ARBA" id="ARBA00023274"/>
    </source>
</evidence>
<dbReference type="AlphaFoldDB" id="A0A151LX57"/>
<keyword evidence="5" id="KW-0472">Membrane</keyword>
<comment type="caution">
    <text evidence="6">The sequence shown here is derived from an EMBL/GenBank/DDBJ whole genome shotgun (WGS) entry which is preliminary data.</text>
</comment>
<dbReference type="InterPro" id="IPR013005">
    <property type="entry name" value="Ribosomal_uL4-like"/>
</dbReference>
<protein>
    <recommendedName>
        <fullName evidence="4">Large ribosomal subunit protein uL4m</fullName>
    </recommendedName>
</protein>
<keyword evidence="5" id="KW-1133">Transmembrane helix</keyword>
<accession>A0A151LX57</accession>
<dbReference type="EMBL" id="LVLB01000001">
    <property type="protein sequence ID" value="KYO03774.1"/>
    <property type="molecule type" value="Genomic_DNA"/>
</dbReference>
<gene>
    <name evidence="6" type="ORF">PGSY75_API01300</name>
</gene>
<dbReference type="PANTHER" id="PTHR10746:SF6">
    <property type="entry name" value="LARGE RIBOSOMAL SUBUNIT PROTEIN UL4M"/>
    <property type="match status" value="1"/>
</dbReference>